<reference evidence="2 3" key="1">
    <citation type="submission" date="2019-03" db="EMBL/GenBank/DDBJ databases">
        <title>Ramlibacter sp. 18x22-1, whole genome shotgun sequence.</title>
        <authorList>
            <person name="Zhang X."/>
            <person name="Feng G."/>
            <person name="Zhu H."/>
        </authorList>
    </citation>
    <scope>NUCLEOTIDE SEQUENCE [LARGE SCALE GENOMIC DNA]</scope>
    <source>
        <strain evidence="2 3">18x22-1</strain>
    </source>
</reference>
<feature type="transmembrane region" description="Helical" evidence="1">
    <location>
        <begin position="306"/>
        <end position="327"/>
    </location>
</feature>
<dbReference type="EMBL" id="SMLK01000007">
    <property type="protein sequence ID" value="TFY97596.1"/>
    <property type="molecule type" value="Genomic_DNA"/>
</dbReference>
<feature type="transmembrane region" description="Helical" evidence="1">
    <location>
        <begin position="333"/>
        <end position="356"/>
    </location>
</feature>
<evidence type="ECO:0000313" key="3">
    <source>
        <dbReference type="Proteomes" id="UP000297839"/>
    </source>
</evidence>
<feature type="transmembrane region" description="Helical" evidence="1">
    <location>
        <begin position="407"/>
        <end position="427"/>
    </location>
</feature>
<feature type="transmembrane region" description="Helical" evidence="1">
    <location>
        <begin position="127"/>
        <end position="149"/>
    </location>
</feature>
<keyword evidence="1" id="KW-0472">Membrane</keyword>
<organism evidence="2 3">
    <name type="scientific">Ramlibacter humi</name>
    <dbReference type="NCBI Taxonomy" id="2530451"/>
    <lineage>
        <taxon>Bacteria</taxon>
        <taxon>Pseudomonadati</taxon>
        <taxon>Pseudomonadota</taxon>
        <taxon>Betaproteobacteria</taxon>
        <taxon>Burkholderiales</taxon>
        <taxon>Comamonadaceae</taxon>
        <taxon>Ramlibacter</taxon>
    </lineage>
</organism>
<protein>
    <submittedName>
        <fullName evidence="2">Uncharacterized protein</fullName>
    </submittedName>
</protein>
<dbReference type="OrthoDB" id="8766429at2"/>
<proteinExistence type="predicted"/>
<comment type="caution">
    <text evidence="2">The sequence shown here is derived from an EMBL/GenBank/DDBJ whole genome shotgun (WGS) entry which is preliminary data.</text>
</comment>
<feature type="transmembrane region" description="Helical" evidence="1">
    <location>
        <begin position="368"/>
        <end position="395"/>
    </location>
</feature>
<gene>
    <name evidence="2" type="ORF">EZ216_17865</name>
</gene>
<name>A0A4Z0BE53_9BURK</name>
<dbReference type="AlphaFoldDB" id="A0A4Z0BE53"/>
<feature type="transmembrane region" description="Helical" evidence="1">
    <location>
        <begin position="20"/>
        <end position="37"/>
    </location>
</feature>
<dbReference type="Proteomes" id="UP000297839">
    <property type="component" value="Unassembled WGS sequence"/>
</dbReference>
<evidence type="ECO:0000313" key="2">
    <source>
        <dbReference type="EMBL" id="TFY97596.1"/>
    </source>
</evidence>
<dbReference type="RefSeq" id="WP_135251148.1">
    <property type="nucleotide sequence ID" value="NZ_SMLK01000007.1"/>
</dbReference>
<sequence>MNAELRRYAWLELGWHRVAVVPLLLGLVSAAVLYSAPNPATTLAWGALGLFLLMTAGWGAMRALASVAEEVRDRTWDFQRMAAVTPAELALGKVFGAPLFQWYAGAWCLAVLAIAGTRAGWPRMGSMLLGLVACAVMLHGLGVAVSAAGARTRIGERSRRIGGLLLVLTVLQMLPLAFLVDLSGDRQAFVRWWGRPWPVTTFAAASAALFAVWAVLAAWRAMLRELQEPARPWPWPAFALFAAAWAGGIATPAMERIGFASAAAVASLVLTVGAYVACLLDPLTRVSLARMARAWRPRAPRWPHRVPPWAIHGALAVLAGAIALLTGRSNEPLPALALVAALMALRDAAVVSCFALASPARSAVGRAVFYIALADLLVPTLAMAVGLPGLAHAVFPPMMLAASPGQAWLAMAVHAMLGCAALAFLAMRARRADAGPAA</sequence>
<accession>A0A4Z0BE53</accession>
<feature type="transmembrane region" description="Helical" evidence="1">
    <location>
        <begin position="200"/>
        <end position="221"/>
    </location>
</feature>
<feature type="transmembrane region" description="Helical" evidence="1">
    <location>
        <begin position="257"/>
        <end position="280"/>
    </location>
</feature>
<keyword evidence="1" id="KW-1133">Transmembrane helix</keyword>
<feature type="transmembrane region" description="Helical" evidence="1">
    <location>
        <begin position="102"/>
        <end position="121"/>
    </location>
</feature>
<keyword evidence="3" id="KW-1185">Reference proteome</keyword>
<evidence type="ECO:0000256" key="1">
    <source>
        <dbReference type="SAM" id="Phobius"/>
    </source>
</evidence>
<feature type="transmembrane region" description="Helical" evidence="1">
    <location>
        <begin position="161"/>
        <end position="180"/>
    </location>
</feature>
<keyword evidence="1" id="KW-0812">Transmembrane</keyword>
<feature type="transmembrane region" description="Helical" evidence="1">
    <location>
        <begin position="233"/>
        <end position="251"/>
    </location>
</feature>
<feature type="transmembrane region" description="Helical" evidence="1">
    <location>
        <begin position="43"/>
        <end position="65"/>
    </location>
</feature>